<dbReference type="SMART" id="SM00349">
    <property type="entry name" value="KRAB"/>
    <property type="match status" value="1"/>
</dbReference>
<dbReference type="InterPro" id="IPR013087">
    <property type="entry name" value="Znf_C2H2_type"/>
</dbReference>
<evidence type="ECO:0000256" key="4">
    <source>
        <dbReference type="ARBA" id="ARBA00022771"/>
    </source>
</evidence>
<evidence type="ECO:0000256" key="6">
    <source>
        <dbReference type="ARBA" id="ARBA00023125"/>
    </source>
</evidence>
<feature type="domain" description="C2H2-type" evidence="10">
    <location>
        <begin position="224"/>
        <end position="251"/>
    </location>
</feature>
<dbReference type="SUPFAM" id="SSF109640">
    <property type="entry name" value="KRAB domain (Kruppel-associated box)"/>
    <property type="match status" value="1"/>
</dbReference>
<evidence type="ECO:0000259" key="10">
    <source>
        <dbReference type="PROSITE" id="PS50157"/>
    </source>
</evidence>
<sequence length="557" mass="61206">VTRCRSLPHAGAGHARSDGWVAASGRAGPCVWDGRFSRVPLHRGQVCERQSDLRPAWVPVAFEDVGGAFLPGGAETGLRQGCVVLQGPVAFEDVAVRFSPAEWAALADWQRELYWAVTRENYELVALLGSADPKPESSCEIEPGEEPQQGQEREIPEPPGVGGGIWAEEEEKLWGARKSLGRAAASLVPQEQAPNTCKDCGQSFAERGLLIVHVLRTHLGEQNLPCGECGKLLSGRRRLAAHQRAHVRERTFTCAACTRSFVYHRHVVDQVRMKLAGGKPFQCTKCSDRIALRVEPPAKGRRGSFPCPHCPKVFPYVYLLQRHQPLHAGEASFPCAECGEGLQRRSPLSKAEPPAPCAACARKEPRESRAPEQPLPCPQCGRRFLRRGSLAVHLRAHARPLLHPCAQCSQRFGSKRALLAHQRAHAPDRRCRECGQAFRSREAWAAHRREHEQQKPFPCAECGKGFRRQGKYAAHQWLHASPAPLACPQCGQRFHLPLQLERHQRLHRAPRDARLRTRAPACAAGELGPRPGPAAPSAGDPGPGTSPARPVVPSPEK</sequence>
<dbReference type="GO" id="GO:0000978">
    <property type="term" value="F:RNA polymerase II cis-regulatory region sequence-specific DNA binding"/>
    <property type="evidence" value="ECO:0007669"/>
    <property type="project" value="TreeGrafter"/>
</dbReference>
<dbReference type="InterPro" id="IPR036051">
    <property type="entry name" value="KRAB_dom_sf"/>
</dbReference>
<dbReference type="SUPFAM" id="SSF57667">
    <property type="entry name" value="beta-beta-alpha zinc fingers"/>
    <property type="match status" value="5"/>
</dbReference>
<dbReference type="Proteomes" id="UP000765507">
    <property type="component" value="Unassembled WGS sequence"/>
</dbReference>
<dbReference type="SMART" id="SM00355">
    <property type="entry name" value="ZnF_C2H2"/>
    <property type="match status" value="8"/>
</dbReference>
<comment type="caution">
    <text evidence="12">The sequence shown here is derived from an EMBL/GenBank/DDBJ whole genome shotgun (WGS) entry which is preliminary data.</text>
</comment>
<dbReference type="PANTHER" id="PTHR24376">
    <property type="entry name" value="ZINC FINGER PROTEIN"/>
    <property type="match status" value="1"/>
</dbReference>
<protein>
    <submittedName>
        <fullName evidence="12">Oocyte zinc finger protein XlCOF6.1-like</fullName>
    </submittedName>
</protein>
<proteinExistence type="predicted"/>
<dbReference type="FunFam" id="3.30.160.60:FF:000100">
    <property type="entry name" value="Zinc finger 45-like"/>
    <property type="match status" value="2"/>
</dbReference>
<dbReference type="PROSITE" id="PS50805">
    <property type="entry name" value="KRAB"/>
    <property type="match status" value="1"/>
</dbReference>
<organism evidence="12 13">
    <name type="scientific">Chelydra serpentina</name>
    <name type="common">Snapping turtle</name>
    <name type="synonym">Testudo serpentina</name>
    <dbReference type="NCBI Taxonomy" id="8475"/>
    <lineage>
        <taxon>Eukaryota</taxon>
        <taxon>Metazoa</taxon>
        <taxon>Chordata</taxon>
        <taxon>Craniata</taxon>
        <taxon>Vertebrata</taxon>
        <taxon>Euteleostomi</taxon>
        <taxon>Archelosauria</taxon>
        <taxon>Testudinata</taxon>
        <taxon>Testudines</taxon>
        <taxon>Cryptodira</taxon>
        <taxon>Durocryptodira</taxon>
        <taxon>Americhelydia</taxon>
        <taxon>Chelydroidea</taxon>
        <taxon>Chelydridae</taxon>
        <taxon>Chelydra</taxon>
    </lineage>
</organism>
<name>A0A8T1RWS7_CHESE</name>
<reference evidence="12 13" key="1">
    <citation type="journal article" date="2020" name="G3 (Bethesda)">
        <title>Draft Genome of the Common Snapping Turtle, Chelydra serpentina, a Model for Phenotypic Plasticity in Reptiles.</title>
        <authorList>
            <person name="Das D."/>
            <person name="Singh S.K."/>
            <person name="Bierstedt J."/>
            <person name="Erickson A."/>
            <person name="Galli G.L.J."/>
            <person name="Crossley D.A. 2nd"/>
            <person name="Rhen T."/>
        </authorList>
    </citation>
    <scope>NUCLEOTIDE SEQUENCE [LARGE SCALE GENOMIC DNA]</scope>
    <source>
        <strain evidence="12">KW</strain>
    </source>
</reference>
<evidence type="ECO:0000313" key="13">
    <source>
        <dbReference type="Proteomes" id="UP000765507"/>
    </source>
</evidence>
<dbReference type="AlphaFoldDB" id="A0A8T1RWS7"/>
<dbReference type="GO" id="GO:0005634">
    <property type="term" value="C:nucleus"/>
    <property type="evidence" value="ECO:0007669"/>
    <property type="project" value="UniProtKB-SubCell"/>
</dbReference>
<dbReference type="InterPro" id="IPR036236">
    <property type="entry name" value="Znf_C2H2_sf"/>
</dbReference>
<dbReference type="Pfam" id="PF00096">
    <property type="entry name" value="zf-C2H2"/>
    <property type="match status" value="5"/>
</dbReference>
<evidence type="ECO:0000256" key="3">
    <source>
        <dbReference type="ARBA" id="ARBA00022737"/>
    </source>
</evidence>
<accession>A0A8T1RWS7</accession>
<keyword evidence="3" id="KW-0677">Repeat</keyword>
<evidence type="ECO:0000313" key="12">
    <source>
        <dbReference type="EMBL" id="KAG6921040.1"/>
    </source>
</evidence>
<keyword evidence="2" id="KW-0479">Metal-binding</keyword>
<evidence type="ECO:0000256" key="1">
    <source>
        <dbReference type="ARBA" id="ARBA00004123"/>
    </source>
</evidence>
<keyword evidence="5" id="KW-0862">Zinc</keyword>
<feature type="compositionally biased region" description="Low complexity" evidence="9">
    <location>
        <begin position="535"/>
        <end position="548"/>
    </location>
</feature>
<feature type="domain" description="C2H2-type" evidence="10">
    <location>
        <begin position="403"/>
        <end position="430"/>
    </location>
</feature>
<dbReference type="Gene3D" id="6.10.140.140">
    <property type="match status" value="1"/>
</dbReference>
<keyword evidence="13" id="KW-1185">Reference proteome</keyword>
<dbReference type="EMBL" id="JAHGAV010002911">
    <property type="protein sequence ID" value="KAG6921040.1"/>
    <property type="molecule type" value="Genomic_DNA"/>
</dbReference>
<evidence type="ECO:0000256" key="7">
    <source>
        <dbReference type="ARBA" id="ARBA00023242"/>
    </source>
</evidence>
<feature type="domain" description="C2H2-type" evidence="10">
    <location>
        <begin position="429"/>
        <end position="456"/>
    </location>
</feature>
<dbReference type="PROSITE" id="PS50157">
    <property type="entry name" value="ZINC_FINGER_C2H2_2"/>
    <property type="match status" value="8"/>
</dbReference>
<evidence type="ECO:0000259" key="11">
    <source>
        <dbReference type="PROSITE" id="PS50805"/>
    </source>
</evidence>
<gene>
    <name evidence="12" type="ORF">G0U57_010909</name>
</gene>
<evidence type="ECO:0000256" key="2">
    <source>
        <dbReference type="ARBA" id="ARBA00022723"/>
    </source>
</evidence>
<dbReference type="OrthoDB" id="9423298at2759"/>
<feature type="domain" description="C2H2-type" evidence="10">
    <location>
        <begin position="195"/>
        <end position="223"/>
    </location>
</feature>
<feature type="domain" description="KRAB" evidence="11">
    <location>
        <begin position="89"/>
        <end position="160"/>
    </location>
</feature>
<evidence type="ECO:0000256" key="5">
    <source>
        <dbReference type="ARBA" id="ARBA00022833"/>
    </source>
</evidence>
<dbReference type="Gene3D" id="3.30.160.60">
    <property type="entry name" value="Classic Zinc Finger"/>
    <property type="match status" value="5"/>
</dbReference>
<keyword evidence="6" id="KW-0238">DNA-binding</keyword>
<keyword evidence="4 8" id="KW-0863">Zinc-finger</keyword>
<dbReference type="Pfam" id="PF13912">
    <property type="entry name" value="zf-C2H2_6"/>
    <property type="match status" value="2"/>
</dbReference>
<evidence type="ECO:0000256" key="8">
    <source>
        <dbReference type="PROSITE-ProRule" id="PRU00042"/>
    </source>
</evidence>
<feature type="non-terminal residue" evidence="12">
    <location>
        <position position="557"/>
    </location>
</feature>
<evidence type="ECO:0000256" key="9">
    <source>
        <dbReference type="SAM" id="MobiDB-lite"/>
    </source>
</evidence>
<dbReference type="GO" id="GO:0008270">
    <property type="term" value="F:zinc ion binding"/>
    <property type="evidence" value="ECO:0007669"/>
    <property type="project" value="UniProtKB-KW"/>
</dbReference>
<feature type="domain" description="C2H2-type" evidence="10">
    <location>
        <begin position="375"/>
        <end position="398"/>
    </location>
</feature>
<keyword evidence="7" id="KW-0539">Nucleus</keyword>
<dbReference type="GO" id="GO:0001228">
    <property type="term" value="F:DNA-binding transcription activator activity, RNA polymerase II-specific"/>
    <property type="evidence" value="ECO:0007669"/>
    <property type="project" value="TreeGrafter"/>
</dbReference>
<dbReference type="InterPro" id="IPR001909">
    <property type="entry name" value="KRAB"/>
</dbReference>
<feature type="domain" description="C2H2-type" evidence="10">
    <location>
        <begin position="457"/>
        <end position="484"/>
    </location>
</feature>
<comment type="subcellular location">
    <subcellularLocation>
        <location evidence="1">Nucleus</location>
    </subcellularLocation>
</comment>
<feature type="region of interest" description="Disordered" evidence="9">
    <location>
        <begin position="507"/>
        <end position="557"/>
    </location>
</feature>
<feature type="region of interest" description="Disordered" evidence="9">
    <location>
        <begin position="133"/>
        <end position="162"/>
    </location>
</feature>
<feature type="domain" description="C2H2-type" evidence="10">
    <location>
        <begin position="305"/>
        <end position="332"/>
    </location>
</feature>
<dbReference type="Pfam" id="PF01352">
    <property type="entry name" value="KRAB"/>
    <property type="match status" value="1"/>
</dbReference>
<dbReference type="PANTHER" id="PTHR24376:SF243">
    <property type="entry name" value="C2H2-TYPE DOMAIN-CONTAINING PROTEIN"/>
    <property type="match status" value="1"/>
</dbReference>
<dbReference type="CDD" id="cd07765">
    <property type="entry name" value="KRAB_A-box"/>
    <property type="match status" value="1"/>
</dbReference>
<feature type="domain" description="C2H2-type" evidence="10">
    <location>
        <begin position="485"/>
        <end position="512"/>
    </location>
</feature>
<dbReference type="PROSITE" id="PS00028">
    <property type="entry name" value="ZINC_FINGER_C2H2_1"/>
    <property type="match status" value="8"/>
</dbReference>